<keyword evidence="2" id="KW-1185">Reference proteome</keyword>
<evidence type="ECO:0000313" key="1">
    <source>
        <dbReference type="EMBL" id="QDB73987.1"/>
    </source>
</evidence>
<dbReference type="Proteomes" id="UP000316128">
    <property type="component" value="Segment"/>
</dbReference>
<evidence type="ECO:0000313" key="2">
    <source>
        <dbReference type="Proteomes" id="UP000316128"/>
    </source>
</evidence>
<reference evidence="1 2" key="1">
    <citation type="submission" date="2019-04" db="EMBL/GenBank/DDBJ databases">
        <title>Nine Novel Phages from a Plateau Lake in Southwest China Provide Insights into Aeromonas Phage Diversity.</title>
        <authorList>
            <person name="Xiao W."/>
            <person name="Bai M."/>
            <person name="Wang Y."/>
            <person name="Cui X."/>
        </authorList>
    </citation>
    <scope>NUCLEOTIDE SEQUENCE [LARGE SCALE GENOMIC DNA]</scope>
</reference>
<protein>
    <submittedName>
        <fullName evidence="1">Uncharacterized protein</fullName>
    </submittedName>
</protein>
<name>A0A4Y5TZH0_9CAUD</name>
<gene>
    <name evidence="1" type="ORF">2L372D_073</name>
</gene>
<dbReference type="EMBL" id="MK804893">
    <property type="protein sequence ID" value="QDB73987.1"/>
    <property type="molecule type" value="Genomic_DNA"/>
</dbReference>
<proteinExistence type="predicted"/>
<sequence length="65" mass="8198">MQRRVFFNGNYYCVQTMEGLLRLKHRWWHDVNVKPNFTAAELAFTYKYRLNKRQDYNWTDYQMKI</sequence>
<accession>A0A4Y5TZH0</accession>
<organism evidence="1 2">
    <name type="scientific">Aeromonas phage 2L372D</name>
    <dbReference type="NCBI Taxonomy" id="2588097"/>
    <lineage>
        <taxon>Viruses</taxon>
        <taxon>Duplodnaviria</taxon>
        <taxon>Heunggongvirae</taxon>
        <taxon>Uroviricota</taxon>
        <taxon>Caudoviricetes</taxon>
        <taxon>Plateaulakevirus</taxon>
        <taxon>Plateaulakevirus pv2L372D</taxon>
    </lineage>
</organism>